<keyword evidence="2" id="KW-1185">Reference proteome</keyword>
<reference evidence="1 2" key="1">
    <citation type="submission" date="2024-09" db="EMBL/GenBank/DDBJ databases">
        <authorList>
            <person name="Sun Q."/>
            <person name="Mori K."/>
        </authorList>
    </citation>
    <scope>NUCLEOTIDE SEQUENCE [LARGE SCALE GENOMIC DNA]</scope>
    <source>
        <strain evidence="1 2">JCM 3307</strain>
    </source>
</reference>
<name>A0ABV5M3Q1_9ACTN</name>
<comment type="caution">
    <text evidence="1">The sequence shown here is derived from an EMBL/GenBank/DDBJ whole genome shotgun (WGS) entry which is preliminary data.</text>
</comment>
<evidence type="ECO:0000313" key="1">
    <source>
        <dbReference type="EMBL" id="MFB9443479.1"/>
    </source>
</evidence>
<evidence type="ECO:0008006" key="3">
    <source>
        <dbReference type="Google" id="ProtNLM"/>
    </source>
</evidence>
<dbReference type="RefSeq" id="WP_380027861.1">
    <property type="nucleotide sequence ID" value="NZ_JBHMCA010000021.1"/>
</dbReference>
<dbReference type="Proteomes" id="UP001589608">
    <property type="component" value="Unassembled WGS sequence"/>
</dbReference>
<protein>
    <recommendedName>
        <fullName evidence="3">RiboL-PSP-HEPN domain-containing protein</fullName>
    </recommendedName>
</protein>
<organism evidence="1 2">
    <name type="scientific">Dactylosporangium vinaceum</name>
    <dbReference type="NCBI Taxonomy" id="53362"/>
    <lineage>
        <taxon>Bacteria</taxon>
        <taxon>Bacillati</taxon>
        <taxon>Actinomycetota</taxon>
        <taxon>Actinomycetes</taxon>
        <taxon>Micromonosporales</taxon>
        <taxon>Micromonosporaceae</taxon>
        <taxon>Dactylosporangium</taxon>
    </lineage>
</organism>
<gene>
    <name evidence="1" type="ORF">ACFFTR_10320</name>
</gene>
<sequence>MTDLADEALHLAAHNFLTVDMPADLRSQLVPPASNLPEECTEAQNTKRAAENAADHMLVYANAIDRLLKFGLKEFDRKSLHPDSQDLYRAAIMFAGAGLDRALKALIADALPALVNFDGAVQEKLFTFAEGAIADAGGVGVSPAALVKFLLGSGSSPRDVFADNWVKSLTAGSAQSTQRLEELAGALGVVEPDIRKRLKATKTRTSTLEKAFIARNEVAHDLDIVRSWERSSGDPLDEIQRTRNASEVRGYVVEMMDVCQLLINDVAGRLSASRN</sequence>
<dbReference type="EMBL" id="JBHMCA010000021">
    <property type="protein sequence ID" value="MFB9443479.1"/>
    <property type="molecule type" value="Genomic_DNA"/>
</dbReference>
<proteinExistence type="predicted"/>
<accession>A0ABV5M3Q1</accession>
<evidence type="ECO:0000313" key="2">
    <source>
        <dbReference type="Proteomes" id="UP001589608"/>
    </source>
</evidence>